<dbReference type="EMBL" id="JACGWJ010000496">
    <property type="protein sequence ID" value="KAL0291794.1"/>
    <property type="molecule type" value="Genomic_DNA"/>
</dbReference>
<accession>A0AAW2JAK1</accession>
<reference evidence="1" key="1">
    <citation type="submission" date="2020-06" db="EMBL/GenBank/DDBJ databases">
        <authorList>
            <person name="Li T."/>
            <person name="Hu X."/>
            <person name="Zhang T."/>
            <person name="Song X."/>
            <person name="Zhang H."/>
            <person name="Dai N."/>
            <person name="Sheng W."/>
            <person name="Hou X."/>
            <person name="Wei L."/>
        </authorList>
    </citation>
    <scope>NUCLEOTIDE SEQUENCE</scope>
    <source>
        <strain evidence="1">G02</strain>
        <tissue evidence="1">Leaf</tissue>
    </source>
</reference>
<gene>
    <name evidence="1" type="ORF">Sradi_7013200</name>
</gene>
<protein>
    <submittedName>
        <fullName evidence="1">Uncharacterized protein</fullName>
    </submittedName>
</protein>
<name>A0AAW2JAK1_SESRA</name>
<comment type="caution">
    <text evidence="1">The sequence shown here is derived from an EMBL/GenBank/DDBJ whole genome shotgun (WGS) entry which is preliminary data.</text>
</comment>
<sequence>MKTDVRDEVVNSFRRNKDIFAWIPEDLEGIDQGVITHLNLDPSVKAVKLKK</sequence>
<organism evidence="1">
    <name type="scientific">Sesamum radiatum</name>
    <name type="common">Black benniseed</name>
    <dbReference type="NCBI Taxonomy" id="300843"/>
    <lineage>
        <taxon>Eukaryota</taxon>
        <taxon>Viridiplantae</taxon>
        <taxon>Streptophyta</taxon>
        <taxon>Embryophyta</taxon>
        <taxon>Tracheophyta</taxon>
        <taxon>Spermatophyta</taxon>
        <taxon>Magnoliopsida</taxon>
        <taxon>eudicotyledons</taxon>
        <taxon>Gunneridae</taxon>
        <taxon>Pentapetalae</taxon>
        <taxon>asterids</taxon>
        <taxon>lamiids</taxon>
        <taxon>Lamiales</taxon>
        <taxon>Pedaliaceae</taxon>
        <taxon>Sesamum</taxon>
    </lineage>
</organism>
<reference evidence="1" key="2">
    <citation type="journal article" date="2024" name="Plant">
        <title>Genomic evolution and insights into agronomic trait innovations of Sesamum species.</title>
        <authorList>
            <person name="Miao H."/>
            <person name="Wang L."/>
            <person name="Qu L."/>
            <person name="Liu H."/>
            <person name="Sun Y."/>
            <person name="Le M."/>
            <person name="Wang Q."/>
            <person name="Wei S."/>
            <person name="Zheng Y."/>
            <person name="Lin W."/>
            <person name="Duan Y."/>
            <person name="Cao H."/>
            <person name="Xiong S."/>
            <person name="Wang X."/>
            <person name="Wei L."/>
            <person name="Li C."/>
            <person name="Ma Q."/>
            <person name="Ju M."/>
            <person name="Zhao R."/>
            <person name="Li G."/>
            <person name="Mu C."/>
            <person name="Tian Q."/>
            <person name="Mei H."/>
            <person name="Zhang T."/>
            <person name="Gao T."/>
            <person name="Zhang H."/>
        </authorList>
    </citation>
    <scope>NUCLEOTIDE SEQUENCE</scope>
    <source>
        <strain evidence="1">G02</strain>
    </source>
</reference>
<proteinExistence type="predicted"/>
<evidence type="ECO:0000313" key="1">
    <source>
        <dbReference type="EMBL" id="KAL0291794.1"/>
    </source>
</evidence>
<dbReference type="AlphaFoldDB" id="A0AAW2JAK1"/>